<evidence type="ECO:0000313" key="3">
    <source>
        <dbReference type="EMBL" id="CCE64784.1"/>
    </source>
</evidence>
<dbReference type="GeneID" id="11534695"/>
<dbReference type="PANTHER" id="PTHR23248:SF9">
    <property type="entry name" value="PHOSPHOLIPID SCRAMBLASE"/>
    <property type="match status" value="1"/>
</dbReference>
<dbReference type="eggNOG" id="KOG0621">
    <property type="taxonomic scope" value="Eukaryota"/>
</dbReference>
<gene>
    <name evidence="3" type="primary">TPHA0I02830</name>
    <name evidence="3" type="ordered locus">TPHA_0I02830</name>
</gene>
<dbReference type="OMA" id="QNWHLWR"/>
<dbReference type="GO" id="GO:0005886">
    <property type="term" value="C:plasma membrane"/>
    <property type="evidence" value="ECO:0007669"/>
    <property type="project" value="TreeGrafter"/>
</dbReference>
<keyword evidence="4" id="KW-1185">Reference proteome</keyword>
<evidence type="ECO:0000256" key="1">
    <source>
        <dbReference type="ARBA" id="ARBA00005350"/>
    </source>
</evidence>
<accession>G8BY06</accession>
<dbReference type="InterPro" id="IPR025659">
    <property type="entry name" value="Tubby-like_C"/>
</dbReference>
<sequence length="323" mass="36907">MKTSRVEMFICNRIPLLVRRSLSTTHLVKQAVGNPSFRRRPSHDHKNRISYTNYSDVSTEKASILSSTPVATSILNEPTIIIERQIEVMNIVVGFEQANKYKIMDVRGNALGRIEERDYSIGKAALRQLSKLHRPFTVDVFDNYNNVILTIKRPFSWVNSHIQAILPNEETGQFDEGSQVVGESVQKWHAWRRKYELFANTRDEEQTSSDPYFKQFGVIDAPFLSFEFAVRDKNNKIIGGVDRNWVGIGRELFTDTGIYIVRFDSTRSFENIYPPETLSTNVMTLDERAVLLANAISIDFDYFSRHSRSTGGGLLTFGGDGYE</sequence>
<protein>
    <recommendedName>
        <fullName evidence="2">Phospholipid scramblase</fullName>
    </recommendedName>
</protein>
<dbReference type="RefSeq" id="XP_003687218.1">
    <property type="nucleotide sequence ID" value="XM_003687170.1"/>
</dbReference>
<dbReference type="EMBL" id="HE612864">
    <property type="protein sequence ID" value="CCE64784.1"/>
    <property type="molecule type" value="Genomic_DNA"/>
</dbReference>
<dbReference type="GO" id="GO:0034599">
    <property type="term" value="P:cellular response to oxidative stress"/>
    <property type="evidence" value="ECO:0007669"/>
    <property type="project" value="EnsemblFungi"/>
</dbReference>
<proteinExistence type="inferred from homology"/>
<dbReference type="InterPro" id="IPR005552">
    <property type="entry name" value="Scramblase"/>
</dbReference>
<name>G8BY06_TETPH</name>
<evidence type="ECO:0000256" key="2">
    <source>
        <dbReference type="RuleBase" id="RU363116"/>
    </source>
</evidence>
<dbReference type="OrthoDB" id="191150at2759"/>
<dbReference type="GO" id="GO:1903147">
    <property type="term" value="P:negative regulation of autophagy of mitochondrion"/>
    <property type="evidence" value="ECO:0007669"/>
    <property type="project" value="EnsemblFungi"/>
</dbReference>
<dbReference type="Proteomes" id="UP000005666">
    <property type="component" value="Chromosome 9"/>
</dbReference>
<dbReference type="SUPFAM" id="SSF54518">
    <property type="entry name" value="Tubby C-terminal domain-like"/>
    <property type="match status" value="1"/>
</dbReference>
<evidence type="ECO:0000313" key="4">
    <source>
        <dbReference type="Proteomes" id="UP000005666"/>
    </source>
</evidence>
<dbReference type="Pfam" id="PF03803">
    <property type="entry name" value="Scramblase"/>
    <property type="match status" value="1"/>
</dbReference>
<dbReference type="AlphaFoldDB" id="G8BY06"/>
<dbReference type="GO" id="GO:0034605">
    <property type="term" value="P:cellular response to heat"/>
    <property type="evidence" value="ECO:0007669"/>
    <property type="project" value="EnsemblFungi"/>
</dbReference>
<dbReference type="HOGENOM" id="CLU_023808_0_1_1"/>
<dbReference type="PANTHER" id="PTHR23248">
    <property type="entry name" value="PHOSPHOLIPID SCRAMBLASE-RELATED"/>
    <property type="match status" value="1"/>
</dbReference>
<dbReference type="GO" id="GO:0017128">
    <property type="term" value="F:phospholipid scramblase activity"/>
    <property type="evidence" value="ECO:0007669"/>
    <property type="project" value="InterPro"/>
</dbReference>
<dbReference type="KEGG" id="tpf:TPHA_0I02830"/>
<organism evidence="3 4">
    <name type="scientific">Tetrapisispora phaffii (strain ATCC 24235 / CBS 4417 / NBRC 1672 / NRRL Y-8282 / UCD 70-5)</name>
    <name type="common">Yeast</name>
    <name type="synonym">Fabospora phaffii</name>
    <dbReference type="NCBI Taxonomy" id="1071381"/>
    <lineage>
        <taxon>Eukaryota</taxon>
        <taxon>Fungi</taxon>
        <taxon>Dikarya</taxon>
        <taxon>Ascomycota</taxon>
        <taxon>Saccharomycotina</taxon>
        <taxon>Saccharomycetes</taxon>
        <taxon>Saccharomycetales</taxon>
        <taxon>Saccharomycetaceae</taxon>
        <taxon>Tetrapisispora</taxon>
    </lineage>
</organism>
<reference evidence="3 4" key="1">
    <citation type="journal article" date="2011" name="Proc. Natl. Acad. Sci. U.S.A.">
        <title>Evolutionary erosion of yeast sex chromosomes by mating-type switching accidents.</title>
        <authorList>
            <person name="Gordon J.L."/>
            <person name="Armisen D."/>
            <person name="Proux-Wera E."/>
            <person name="Oheigeartaigh S.S."/>
            <person name="Byrne K.P."/>
            <person name="Wolfe K.H."/>
        </authorList>
    </citation>
    <scope>NUCLEOTIDE SEQUENCE [LARGE SCALE GENOMIC DNA]</scope>
    <source>
        <strain evidence="4">ATCC 24235 / CBS 4417 / NBRC 1672 / NRRL Y-8282 / UCD 70-5</strain>
    </source>
</reference>
<comment type="similarity">
    <text evidence="1 2">Belongs to the phospholipid scramblase family.</text>
</comment>
<dbReference type="STRING" id="1071381.G8BY06"/>